<dbReference type="Gene3D" id="1.10.10.60">
    <property type="entry name" value="Homeodomain-like"/>
    <property type="match status" value="1"/>
</dbReference>
<dbReference type="EMBL" id="FNSQ01000005">
    <property type="protein sequence ID" value="SEB69299.1"/>
    <property type="molecule type" value="Genomic_DNA"/>
</dbReference>
<dbReference type="InterPro" id="IPR009057">
    <property type="entry name" value="Homeodomain-like_sf"/>
</dbReference>
<dbReference type="Pfam" id="PF02909">
    <property type="entry name" value="TetR_C_1"/>
    <property type="match status" value="1"/>
</dbReference>
<dbReference type="InterPro" id="IPR001647">
    <property type="entry name" value="HTH_TetR"/>
</dbReference>
<dbReference type="PANTHER" id="PTHR30055:SF234">
    <property type="entry name" value="HTH-TYPE TRANSCRIPTIONAL REGULATOR BETI"/>
    <property type="match status" value="1"/>
</dbReference>
<evidence type="ECO:0000256" key="4">
    <source>
        <dbReference type="PROSITE-ProRule" id="PRU00335"/>
    </source>
</evidence>
<gene>
    <name evidence="6" type="ORF">SAMN04489807_1769</name>
</gene>
<proteinExistence type="predicted"/>
<sequence>MSFLNTVHLNSVHYTEWMTPEYNSTRHDREGVARAALALLDEVGLADLSMRRIAGRLDVQPSALYWHFSSKQELLADLADRITASIPRADADVPTVARSIRDALFTHRDGAELVLSTYALGLGSATAQAALEDALRRSGAADPAQRAVALLHFILGHATLVQQRMHADSHGAMENGGTLDVTAGLDRVFDLGIRALADSGEPLSAAPTLRRDRA</sequence>
<name>A0A1H4LEX9_9MICO</name>
<dbReference type="GO" id="GO:0045892">
    <property type="term" value="P:negative regulation of DNA-templated transcription"/>
    <property type="evidence" value="ECO:0007669"/>
    <property type="project" value="InterPro"/>
</dbReference>
<dbReference type="GO" id="GO:0000976">
    <property type="term" value="F:transcription cis-regulatory region binding"/>
    <property type="evidence" value="ECO:0007669"/>
    <property type="project" value="TreeGrafter"/>
</dbReference>
<dbReference type="Proteomes" id="UP000183750">
    <property type="component" value="Unassembled WGS sequence"/>
</dbReference>
<reference evidence="7" key="1">
    <citation type="submission" date="2016-10" db="EMBL/GenBank/DDBJ databases">
        <authorList>
            <person name="Varghese N."/>
            <person name="Submissions S."/>
        </authorList>
    </citation>
    <scope>NUCLEOTIDE SEQUENCE [LARGE SCALE GENOMIC DNA]</scope>
    <source>
        <strain evidence="7">DSM 16089</strain>
    </source>
</reference>
<dbReference type="Pfam" id="PF00440">
    <property type="entry name" value="TetR_N"/>
    <property type="match status" value="1"/>
</dbReference>
<dbReference type="AlphaFoldDB" id="A0A1H4LEX9"/>
<keyword evidence="2 4" id="KW-0238">DNA-binding</keyword>
<dbReference type="PANTHER" id="PTHR30055">
    <property type="entry name" value="HTH-TYPE TRANSCRIPTIONAL REGULATOR RUTR"/>
    <property type="match status" value="1"/>
</dbReference>
<keyword evidence="7" id="KW-1185">Reference proteome</keyword>
<keyword evidence="1" id="KW-0805">Transcription regulation</keyword>
<protein>
    <submittedName>
        <fullName evidence="6">Regulatory protein, tetR family</fullName>
    </submittedName>
</protein>
<evidence type="ECO:0000259" key="5">
    <source>
        <dbReference type="PROSITE" id="PS50977"/>
    </source>
</evidence>
<dbReference type="InterPro" id="IPR004111">
    <property type="entry name" value="Repressor_TetR_C"/>
</dbReference>
<evidence type="ECO:0000256" key="1">
    <source>
        <dbReference type="ARBA" id="ARBA00023015"/>
    </source>
</evidence>
<dbReference type="PRINTS" id="PR00455">
    <property type="entry name" value="HTHTETR"/>
</dbReference>
<organism evidence="6 7">
    <name type="scientific">Microbacterium hydrocarbonoxydans</name>
    <dbReference type="NCBI Taxonomy" id="273678"/>
    <lineage>
        <taxon>Bacteria</taxon>
        <taxon>Bacillati</taxon>
        <taxon>Actinomycetota</taxon>
        <taxon>Actinomycetes</taxon>
        <taxon>Micrococcales</taxon>
        <taxon>Microbacteriaceae</taxon>
        <taxon>Microbacterium</taxon>
    </lineage>
</organism>
<dbReference type="PROSITE" id="PS50977">
    <property type="entry name" value="HTH_TETR_2"/>
    <property type="match status" value="1"/>
</dbReference>
<evidence type="ECO:0000313" key="7">
    <source>
        <dbReference type="Proteomes" id="UP000183750"/>
    </source>
</evidence>
<evidence type="ECO:0000256" key="3">
    <source>
        <dbReference type="ARBA" id="ARBA00023163"/>
    </source>
</evidence>
<dbReference type="Gene3D" id="1.10.357.10">
    <property type="entry name" value="Tetracycline Repressor, domain 2"/>
    <property type="match status" value="1"/>
</dbReference>
<evidence type="ECO:0000313" key="6">
    <source>
        <dbReference type="EMBL" id="SEB69299.1"/>
    </source>
</evidence>
<keyword evidence="3" id="KW-0804">Transcription</keyword>
<accession>A0A1H4LEX9</accession>
<dbReference type="SUPFAM" id="SSF46689">
    <property type="entry name" value="Homeodomain-like"/>
    <property type="match status" value="1"/>
</dbReference>
<evidence type="ECO:0000256" key="2">
    <source>
        <dbReference type="ARBA" id="ARBA00023125"/>
    </source>
</evidence>
<dbReference type="InterPro" id="IPR036271">
    <property type="entry name" value="Tet_transcr_reg_TetR-rel_C_sf"/>
</dbReference>
<feature type="DNA-binding region" description="H-T-H motif" evidence="4">
    <location>
        <begin position="49"/>
        <end position="68"/>
    </location>
</feature>
<dbReference type="InterPro" id="IPR050109">
    <property type="entry name" value="HTH-type_TetR-like_transc_reg"/>
</dbReference>
<dbReference type="SUPFAM" id="SSF48498">
    <property type="entry name" value="Tetracyclin repressor-like, C-terminal domain"/>
    <property type="match status" value="1"/>
</dbReference>
<feature type="domain" description="HTH tetR-type" evidence="5">
    <location>
        <begin position="26"/>
        <end position="86"/>
    </location>
</feature>
<dbReference type="GO" id="GO:0003700">
    <property type="term" value="F:DNA-binding transcription factor activity"/>
    <property type="evidence" value="ECO:0007669"/>
    <property type="project" value="TreeGrafter"/>
</dbReference>